<organism evidence="3 4">
    <name type="scientific">Tanacetum coccineum</name>
    <dbReference type="NCBI Taxonomy" id="301880"/>
    <lineage>
        <taxon>Eukaryota</taxon>
        <taxon>Viridiplantae</taxon>
        <taxon>Streptophyta</taxon>
        <taxon>Embryophyta</taxon>
        <taxon>Tracheophyta</taxon>
        <taxon>Spermatophyta</taxon>
        <taxon>Magnoliopsida</taxon>
        <taxon>eudicotyledons</taxon>
        <taxon>Gunneridae</taxon>
        <taxon>Pentapetalae</taxon>
        <taxon>asterids</taxon>
        <taxon>campanulids</taxon>
        <taxon>Asterales</taxon>
        <taxon>Asteraceae</taxon>
        <taxon>Asteroideae</taxon>
        <taxon>Anthemideae</taxon>
        <taxon>Anthemidinae</taxon>
        <taxon>Tanacetum</taxon>
    </lineage>
</organism>
<proteinExistence type="predicted"/>
<evidence type="ECO:0000313" key="3">
    <source>
        <dbReference type="EMBL" id="GJS64621.1"/>
    </source>
</evidence>
<dbReference type="Proteomes" id="UP001151760">
    <property type="component" value="Unassembled WGS sequence"/>
</dbReference>
<reference evidence="3" key="1">
    <citation type="journal article" date="2022" name="Int. J. Mol. Sci.">
        <title>Draft Genome of Tanacetum Coccineum: Genomic Comparison of Closely Related Tanacetum-Family Plants.</title>
        <authorList>
            <person name="Yamashiro T."/>
            <person name="Shiraishi A."/>
            <person name="Nakayama K."/>
            <person name="Satake H."/>
        </authorList>
    </citation>
    <scope>NUCLEOTIDE SEQUENCE</scope>
</reference>
<reference evidence="3" key="2">
    <citation type="submission" date="2022-01" db="EMBL/GenBank/DDBJ databases">
        <authorList>
            <person name="Yamashiro T."/>
            <person name="Shiraishi A."/>
            <person name="Satake H."/>
            <person name="Nakayama K."/>
        </authorList>
    </citation>
    <scope>NUCLEOTIDE SEQUENCE</scope>
</reference>
<protein>
    <submittedName>
        <fullName evidence="3">Uncharacterized protein</fullName>
    </submittedName>
</protein>
<keyword evidence="1" id="KW-0175">Coiled coil</keyword>
<feature type="compositionally biased region" description="Low complexity" evidence="2">
    <location>
        <begin position="91"/>
        <end position="109"/>
    </location>
</feature>
<evidence type="ECO:0000313" key="4">
    <source>
        <dbReference type="Proteomes" id="UP001151760"/>
    </source>
</evidence>
<name>A0ABQ4XIG9_9ASTR</name>
<keyword evidence="4" id="KW-1185">Reference proteome</keyword>
<evidence type="ECO:0000256" key="1">
    <source>
        <dbReference type="SAM" id="Coils"/>
    </source>
</evidence>
<evidence type="ECO:0000256" key="2">
    <source>
        <dbReference type="SAM" id="MobiDB-lite"/>
    </source>
</evidence>
<dbReference type="EMBL" id="BQNB010009517">
    <property type="protein sequence ID" value="GJS64621.1"/>
    <property type="molecule type" value="Genomic_DNA"/>
</dbReference>
<feature type="region of interest" description="Disordered" evidence="2">
    <location>
        <begin position="86"/>
        <end position="109"/>
    </location>
</feature>
<comment type="caution">
    <text evidence="3">The sequence shown here is derived from an EMBL/GenBank/DDBJ whole genome shotgun (WGS) entry which is preliminary data.</text>
</comment>
<feature type="coiled-coil region" evidence="1">
    <location>
        <begin position="175"/>
        <end position="216"/>
    </location>
</feature>
<accession>A0ABQ4XIG9</accession>
<gene>
    <name evidence="3" type="ORF">Tco_0679185</name>
</gene>
<sequence length="285" mass="33208">MGKSSQTLRMLTNEQSLYRGNKQKMGLGYTDPCPLSQAIAYNPKLYDVEVLKESQVKVKEKQFQFNYENIRSLYDTFVPQMELSPEQEYFSDPSTSNVSSKSSSDESNVPNERKLLKLFVNLDNEINKLATFNIDLKMDKHITGLYEDRKGIQQHFSHEVFLISYSLNECSTIIKQEITEEVHEMLNILESMERKVDGTSKKNEILQNKIDQLLEANIANDVRNLVMKSYVEIKNKEEVDKFSKESKMVISFAMMLLKSKKSRQNEWFNLKKILPNLRHKALLLK</sequence>